<evidence type="ECO:0000256" key="3">
    <source>
        <dbReference type="PROSITE-ProRule" id="PRU00267"/>
    </source>
</evidence>
<evidence type="ECO:0000313" key="7">
    <source>
        <dbReference type="EMBL" id="KAJ2905349.1"/>
    </source>
</evidence>
<dbReference type="GO" id="GO:0005634">
    <property type="term" value="C:nucleus"/>
    <property type="evidence" value="ECO:0007669"/>
    <property type="project" value="UniProtKB-UniRule"/>
</dbReference>
<feature type="compositionally biased region" description="Low complexity" evidence="4">
    <location>
        <begin position="252"/>
        <end position="263"/>
    </location>
</feature>
<feature type="domain" description="HMG box" evidence="6">
    <location>
        <begin position="117"/>
        <end position="183"/>
    </location>
</feature>
<sequence length="576" mass="62691">MGHRLDGIFRDLGISQYLETFVDQGFDSWDTILDITESDLDALGVKLGHRRKLQRRIANTRGIAHDVALGSPTSTRMSVEERFEPPRAENLKPSEVKDVGVTKRKYRRHPKPDENAPERPPSAYVLFSNKMREDLKGRNLSFTEIAKLVGENWQSLTPSEKEPFEREAQQAKEKYNNDLAGYKKTPEYHQYNQYLHEFKLKHSSGHPQDKDSQKRPRLEACLQGTLQSSHHHPGSTSSSTAFGGSVNRGNVSGTTSGDSQQGSEPPPSSHRAPVQQDSGSVSTTPLSYHRTMDEAMTSPSTHGSFFEPMDQSPKLYPQDTPHSGHRSRRSTSWKPAETTHNLPSLSDVFDSRQPFSQNTPEGTGYSGFMQTHHRSGPGPPNSAQSQSDLRAHPPMPTSLRKEHSSGGSMSSSSGSGTASGSGSISGSSSQGPPSSFSSFPSTPSEASLPLPIHAFLASKTSSHFDSPSSGSTQSSSSQQQSPPNDSPIYLHRQTPSRTTSTISSGGLDYSSAGNAFQSPKIMGYPPSALHNVVPRDGHASEDKAQQPQDASKEDPTGMDGMSALLRAGEIVDRRDK</sequence>
<accession>A0AAD5RVX1</accession>
<feature type="compositionally biased region" description="Basic and acidic residues" evidence="4">
    <location>
        <begin position="533"/>
        <end position="555"/>
    </location>
</feature>
<dbReference type="Proteomes" id="UP001201980">
    <property type="component" value="Unassembled WGS sequence"/>
</dbReference>
<feature type="compositionally biased region" description="Polar residues" evidence="4">
    <location>
        <begin position="332"/>
        <end position="344"/>
    </location>
</feature>
<dbReference type="SUPFAM" id="SSF47769">
    <property type="entry name" value="SAM/Pointed domain"/>
    <property type="match status" value="1"/>
</dbReference>
<dbReference type="PROSITE" id="PS50118">
    <property type="entry name" value="HMG_BOX_2"/>
    <property type="match status" value="1"/>
</dbReference>
<evidence type="ECO:0000259" key="5">
    <source>
        <dbReference type="PROSITE" id="PS50105"/>
    </source>
</evidence>
<evidence type="ECO:0000256" key="1">
    <source>
        <dbReference type="ARBA" id="ARBA00023125"/>
    </source>
</evidence>
<dbReference type="PANTHER" id="PTHR46040">
    <property type="entry name" value="HIGH MOBILITY GROUP PROTEIN 2"/>
    <property type="match status" value="1"/>
</dbReference>
<dbReference type="Pfam" id="PF00505">
    <property type="entry name" value="HMG_box"/>
    <property type="match status" value="1"/>
</dbReference>
<feature type="compositionally biased region" description="Polar residues" evidence="4">
    <location>
        <begin position="275"/>
        <end position="286"/>
    </location>
</feature>
<dbReference type="GO" id="GO:0010468">
    <property type="term" value="P:regulation of gene expression"/>
    <property type="evidence" value="ECO:0007669"/>
    <property type="project" value="TreeGrafter"/>
</dbReference>
<proteinExistence type="predicted"/>
<evidence type="ECO:0000259" key="6">
    <source>
        <dbReference type="PROSITE" id="PS50118"/>
    </source>
</evidence>
<dbReference type="SUPFAM" id="SSF47095">
    <property type="entry name" value="HMG-box"/>
    <property type="match status" value="1"/>
</dbReference>
<feature type="compositionally biased region" description="Polar residues" evidence="4">
    <location>
        <begin position="493"/>
        <end position="504"/>
    </location>
</feature>
<organism evidence="7 8">
    <name type="scientific">Zalerion maritima</name>
    <dbReference type="NCBI Taxonomy" id="339359"/>
    <lineage>
        <taxon>Eukaryota</taxon>
        <taxon>Fungi</taxon>
        <taxon>Dikarya</taxon>
        <taxon>Ascomycota</taxon>
        <taxon>Pezizomycotina</taxon>
        <taxon>Sordariomycetes</taxon>
        <taxon>Lulworthiomycetidae</taxon>
        <taxon>Lulworthiales</taxon>
        <taxon>Lulworthiaceae</taxon>
        <taxon>Zalerion</taxon>
    </lineage>
</organism>
<dbReference type="InterPro" id="IPR009071">
    <property type="entry name" value="HMG_box_dom"/>
</dbReference>
<feature type="compositionally biased region" description="Low complexity" evidence="4">
    <location>
        <begin position="405"/>
        <end position="447"/>
    </location>
</feature>
<dbReference type="EMBL" id="JAKWBI020000033">
    <property type="protein sequence ID" value="KAJ2905349.1"/>
    <property type="molecule type" value="Genomic_DNA"/>
</dbReference>
<keyword evidence="8" id="KW-1185">Reference proteome</keyword>
<dbReference type="Pfam" id="PF00536">
    <property type="entry name" value="SAM_1"/>
    <property type="match status" value="1"/>
</dbReference>
<dbReference type="SMART" id="SM00454">
    <property type="entry name" value="SAM"/>
    <property type="match status" value="1"/>
</dbReference>
<dbReference type="InterPro" id="IPR001660">
    <property type="entry name" value="SAM"/>
</dbReference>
<dbReference type="PANTHER" id="PTHR46040:SF3">
    <property type="entry name" value="HIGH MOBILITY GROUP PROTEIN 2"/>
    <property type="match status" value="1"/>
</dbReference>
<evidence type="ECO:0000313" key="8">
    <source>
        <dbReference type="Proteomes" id="UP001201980"/>
    </source>
</evidence>
<keyword evidence="1 3" id="KW-0238">DNA-binding</keyword>
<feature type="compositionally biased region" description="Low complexity" evidence="4">
    <location>
        <begin position="234"/>
        <end position="245"/>
    </location>
</feature>
<comment type="caution">
    <text evidence="7">The sequence shown here is derived from an EMBL/GenBank/DDBJ whole genome shotgun (WGS) entry which is preliminary data.</text>
</comment>
<feature type="compositionally biased region" description="Low complexity" evidence="4">
    <location>
        <begin position="466"/>
        <end position="487"/>
    </location>
</feature>
<dbReference type="InterPro" id="IPR013761">
    <property type="entry name" value="SAM/pointed_sf"/>
</dbReference>
<dbReference type="Gene3D" id="1.10.150.50">
    <property type="entry name" value="Transcription Factor, Ets-1"/>
    <property type="match status" value="1"/>
</dbReference>
<evidence type="ECO:0000256" key="2">
    <source>
        <dbReference type="ARBA" id="ARBA00023242"/>
    </source>
</evidence>
<gene>
    <name evidence="7" type="ORF">MKZ38_005648</name>
</gene>
<dbReference type="InterPro" id="IPR051965">
    <property type="entry name" value="ChromReg_NeuronalGeneExpr"/>
</dbReference>
<keyword evidence="2 3" id="KW-0539">Nucleus</keyword>
<name>A0AAD5RVX1_9PEZI</name>
<dbReference type="AlphaFoldDB" id="A0AAD5RVX1"/>
<dbReference type="InterPro" id="IPR036910">
    <property type="entry name" value="HMG_box_dom_sf"/>
</dbReference>
<protein>
    <submittedName>
        <fullName evidence="7">HMG box protein</fullName>
    </submittedName>
</protein>
<dbReference type="Gene3D" id="1.10.30.10">
    <property type="entry name" value="High mobility group box domain"/>
    <property type="match status" value="1"/>
</dbReference>
<dbReference type="SMART" id="SM00398">
    <property type="entry name" value="HMG"/>
    <property type="match status" value="1"/>
</dbReference>
<feature type="DNA-binding region" description="HMG box" evidence="3">
    <location>
        <begin position="117"/>
        <end position="183"/>
    </location>
</feature>
<feature type="region of interest" description="Disordered" evidence="4">
    <location>
        <begin position="224"/>
        <end position="576"/>
    </location>
</feature>
<evidence type="ECO:0000256" key="4">
    <source>
        <dbReference type="SAM" id="MobiDB-lite"/>
    </source>
</evidence>
<dbReference type="GO" id="GO:0003677">
    <property type="term" value="F:DNA binding"/>
    <property type="evidence" value="ECO:0007669"/>
    <property type="project" value="UniProtKB-UniRule"/>
</dbReference>
<dbReference type="PROSITE" id="PS50105">
    <property type="entry name" value="SAM_DOMAIN"/>
    <property type="match status" value="1"/>
</dbReference>
<feature type="domain" description="SAM" evidence="5">
    <location>
        <begin position="1"/>
        <end position="63"/>
    </location>
</feature>
<reference evidence="7" key="1">
    <citation type="submission" date="2022-07" db="EMBL/GenBank/DDBJ databases">
        <title>Draft genome sequence of Zalerion maritima ATCC 34329, a (micro)plastics degrading marine fungus.</title>
        <authorList>
            <person name="Paco A."/>
            <person name="Goncalves M.F.M."/>
            <person name="Rocha-Santos T.A.P."/>
            <person name="Alves A."/>
        </authorList>
    </citation>
    <scope>NUCLEOTIDE SEQUENCE</scope>
    <source>
        <strain evidence="7">ATCC 34329</strain>
    </source>
</reference>